<comment type="caution">
    <text evidence="9">The sequence shown here is derived from an EMBL/GenBank/DDBJ whole genome shotgun (WGS) entry which is preliminary data.</text>
</comment>
<evidence type="ECO:0000256" key="1">
    <source>
        <dbReference type="ARBA" id="ARBA00004651"/>
    </source>
</evidence>
<evidence type="ECO:0000256" key="7">
    <source>
        <dbReference type="ARBA" id="ARBA00023136"/>
    </source>
</evidence>
<dbReference type="EMBL" id="JACIGW010000007">
    <property type="protein sequence ID" value="MBB4350979.1"/>
    <property type="molecule type" value="Genomic_DNA"/>
</dbReference>
<evidence type="ECO:0000256" key="2">
    <source>
        <dbReference type="ARBA" id="ARBA00009142"/>
    </source>
</evidence>
<evidence type="ECO:0000313" key="12">
    <source>
        <dbReference type="Proteomes" id="UP000520770"/>
    </source>
</evidence>
<dbReference type="InterPro" id="IPR002781">
    <property type="entry name" value="TM_pro_TauE-like"/>
</dbReference>
<dbReference type="EMBL" id="JACIGY010000008">
    <property type="protein sequence ID" value="MBB4414034.1"/>
    <property type="molecule type" value="Genomic_DNA"/>
</dbReference>
<dbReference type="PANTHER" id="PTHR30269">
    <property type="entry name" value="TRANSMEMBRANE PROTEIN YFCA"/>
    <property type="match status" value="1"/>
</dbReference>
<evidence type="ECO:0000256" key="5">
    <source>
        <dbReference type="ARBA" id="ARBA00022692"/>
    </source>
</evidence>
<evidence type="ECO:0000256" key="3">
    <source>
        <dbReference type="ARBA" id="ARBA00022448"/>
    </source>
</evidence>
<comment type="similarity">
    <text evidence="2 8">Belongs to the 4-toluene sulfonate uptake permease (TSUP) (TC 2.A.102) family.</text>
</comment>
<evidence type="ECO:0000313" key="13">
    <source>
        <dbReference type="Proteomes" id="UP000524535"/>
    </source>
</evidence>
<comment type="subcellular location">
    <subcellularLocation>
        <location evidence="1 8">Cell membrane</location>
        <topology evidence="1 8">Multi-pass membrane protein</topology>
    </subcellularLocation>
</comment>
<keyword evidence="5 8" id="KW-0812">Transmembrane</keyword>
<feature type="transmembrane region" description="Helical" evidence="8">
    <location>
        <begin position="71"/>
        <end position="89"/>
    </location>
</feature>
<dbReference type="AlphaFoldDB" id="A0A7W6SC30"/>
<dbReference type="Proteomes" id="UP000524535">
    <property type="component" value="Unassembled WGS sequence"/>
</dbReference>
<evidence type="ECO:0000313" key="10">
    <source>
        <dbReference type="EMBL" id="MBB4414034.1"/>
    </source>
</evidence>
<dbReference type="PANTHER" id="PTHR30269:SF37">
    <property type="entry name" value="MEMBRANE TRANSPORTER PROTEIN"/>
    <property type="match status" value="1"/>
</dbReference>
<dbReference type="Proteomes" id="UP000576087">
    <property type="component" value="Unassembled WGS sequence"/>
</dbReference>
<keyword evidence="13" id="KW-1185">Reference proteome</keyword>
<keyword evidence="3" id="KW-0813">Transport</keyword>
<proteinExistence type="inferred from homology"/>
<dbReference type="Proteomes" id="UP000520770">
    <property type="component" value="Unassembled WGS sequence"/>
</dbReference>
<evidence type="ECO:0000313" key="11">
    <source>
        <dbReference type="EMBL" id="MBB4448649.1"/>
    </source>
</evidence>
<accession>A0A7W6SC30</accession>
<protein>
    <recommendedName>
        <fullName evidence="8">Probable membrane transporter protein</fullName>
    </recommendedName>
</protein>
<evidence type="ECO:0000256" key="6">
    <source>
        <dbReference type="ARBA" id="ARBA00022989"/>
    </source>
</evidence>
<feature type="transmembrane region" description="Helical" evidence="8">
    <location>
        <begin position="125"/>
        <end position="147"/>
    </location>
</feature>
<gene>
    <name evidence="10" type="ORF">GGE31_004572</name>
    <name evidence="9" type="ORF">GGE33_004753</name>
    <name evidence="11" type="ORF">GGE35_004495</name>
</gene>
<keyword evidence="6 8" id="KW-1133">Transmembrane helix</keyword>
<keyword evidence="4 8" id="KW-1003">Cell membrane</keyword>
<evidence type="ECO:0000313" key="9">
    <source>
        <dbReference type="EMBL" id="MBB4350979.1"/>
    </source>
</evidence>
<name>A0A7W6SC30_9HYPH</name>
<feature type="transmembrane region" description="Helical" evidence="8">
    <location>
        <begin position="224"/>
        <end position="242"/>
    </location>
</feature>
<keyword evidence="7 8" id="KW-0472">Membrane</keyword>
<dbReference type="RefSeq" id="WP_210297992.1">
    <property type="nucleotide sequence ID" value="NZ_JACIGW010000007.1"/>
</dbReference>
<dbReference type="GO" id="GO:0005886">
    <property type="term" value="C:plasma membrane"/>
    <property type="evidence" value="ECO:0007669"/>
    <property type="project" value="UniProtKB-SubCell"/>
</dbReference>
<evidence type="ECO:0000256" key="8">
    <source>
        <dbReference type="RuleBase" id="RU363041"/>
    </source>
</evidence>
<dbReference type="Pfam" id="PF01925">
    <property type="entry name" value="TauE"/>
    <property type="match status" value="1"/>
</dbReference>
<evidence type="ECO:0000313" key="14">
    <source>
        <dbReference type="Proteomes" id="UP000576087"/>
    </source>
</evidence>
<feature type="transmembrane region" description="Helical" evidence="8">
    <location>
        <begin position="95"/>
        <end position="113"/>
    </location>
</feature>
<feature type="transmembrane region" description="Helical" evidence="8">
    <location>
        <begin position="30"/>
        <end position="51"/>
    </location>
</feature>
<sequence>MSLIIFIGMAVTVFLTSLLSGIFGMAGGLILLWVLLFLYPVGTAIAIQGVIQMVSNGSRAWFSRAYIDWRILSILCSGVALSAVVLFLTNYTPSLIVVLIGVGLMPILVWLPVNRLQLDASRPSHAFLAGLLSGAMTISVGVAGPTVDIFFIRTQMDRRKIIATKASIQTLSHLAKIAFYWDAASHLPTVDAIAVLIAAPIAILGARAGNGILQKMTDANFRAWTRWVVTGVGAVYLAQGLLKLV</sequence>
<organism evidence="9 12">
    <name type="scientific">Aliirhizobium cellulosilyticum</name>
    <dbReference type="NCBI Taxonomy" id="393664"/>
    <lineage>
        <taxon>Bacteria</taxon>
        <taxon>Pseudomonadati</taxon>
        <taxon>Pseudomonadota</taxon>
        <taxon>Alphaproteobacteria</taxon>
        <taxon>Hyphomicrobiales</taxon>
        <taxon>Rhizobiaceae</taxon>
        <taxon>Aliirhizobium</taxon>
    </lineage>
</organism>
<dbReference type="EMBL" id="JACIHM010000008">
    <property type="protein sequence ID" value="MBB4448649.1"/>
    <property type="molecule type" value="Genomic_DNA"/>
</dbReference>
<reference evidence="12 13" key="1">
    <citation type="submission" date="2020-08" db="EMBL/GenBank/DDBJ databases">
        <title>Genomic Encyclopedia of Type Strains, Phase IV (KMG-V): Genome sequencing to study the core and pangenomes of soil and plant-associated prokaryotes.</title>
        <authorList>
            <person name="Whitman W."/>
        </authorList>
    </citation>
    <scope>NUCLEOTIDE SEQUENCE [LARGE SCALE GENOMIC DNA]</scope>
    <source>
        <strain evidence="10 13">SEMIA 444</strain>
        <strain evidence="9 12">SEMIA 448</strain>
        <strain evidence="11 14">SEMIA 452</strain>
    </source>
</reference>
<evidence type="ECO:0000256" key="4">
    <source>
        <dbReference type="ARBA" id="ARBA00022475"/>
    </source>
</evidence>
<dbReference type="InterPro" id="IPR052017">
    <property type="entry name" value="TSUP"/>
</dbReference>